<keyword evidence="7 10" id="KW-1133">Transmembrane helix</keyword>
<gene>
    <name evidence="12" type="ORF">B0T10DRAFT_60931</name>
</gene>
<evidence type="ECO:0000256" key="2">
    <source>
        <dbReference type="ARBA" id="ARBA00004651"/>
    </source>
</evidence>
<comment type="subcellular location">
    <subcellularLocation>
        <location evidence="2 10">Cell membrane</location>
        <topology evidence="2 10">Multi-pass membrane protein</topology>
    </subcellularLocation>
</comment>
<comment type="function">
    <text evidence="1 10">Involved in cell fusion during mating by stabilizing the plasma membrane fusion event.</text>
</comment>
<dbReference type="GO" id="GO:0043332">
    <property type="term" value="C:mating projection tip"/>
    <property type="evidence" value="ECO:0007669"/>
    <property type="project" value="UniProtKB-UniRule"/>
</dbReference>
<keyword evidence="13" id="KW-1185">Reference proteome</keyword>
<proteinExistence type="inferred from homology"/>
<dbReference type="Proteomes" id="UP000777438">
    <property type="component" value="Unassembled WGS sequence"/>
</dbReference>
<evidence type="ECO:0000313" key="12">
    <source>
        <dbReference type="EMBL" id="KAH6888734.1"/>
    </source>
</evidence>
<evidence type="ECO:0000256" key="8">
    <source>
        <dbReference type="ARBA" id="ARBA00023136"/>
    </source>
</evidence>
<dbReference type="GO" id="GO:0032220">
    <property type="term" value="P:plasma membrane fusion involved in cytogamy"/>
    <property type="evidence" value="ECO:0007669"/>
    <property type="project" value="TreeGrafter"/>
</dbReference>
<feature type="compositionally biased region" description="Polar residues" evidence="11">
    <location>
        <begin position="707"/>
        <end position="721"/>
    </location>
</feature>
<evidence type="ECO:0000256" key="10">
    <source>
        <dbReference type="RuleBase" id="RU366035"/>
    </source>
</evidence>
<evidence type="ECO:0000256" key="4">
    <source>
        <dbReference type="ARBA" id="ARBA00022475"/>
    </source>
</evidence>
<feature type="region of interest" description="Disordered" evidence="11">
    <location>
        <begin position="638"/>
        <end position="730"/>
    </location>
</feature>
<evidence type="ECO:0000256" key="3">
    <source>
        <dbReference type="ARBA" id="ARBA00010780"/>
    </source>
</evidence>
<name>A0A9P9ANY5_9HYPO</name>
<evidence type="ECO:0000256" key="5">
    <source>
        <dbReference type="ARBA" id="ARBA00022692"/>
    </source>
</evidence>
<evidence type="ECO:0000256" key="9">
    <source>
        <dbReference type="ARBA" id="ARBA00023180"/>
    </source>
</evidence>
<dbReference type="EMBL" id="JAGPYM010000012">
    <property type="protein sequence ID" value="KAH6888734.1"/>
    <property type="molecule type" value="Genomic_DNA"/>
</dbReference>
<dbReference type="PANTHER" id="PTHR31030">
    <property type="entry name" value="PLASMA MEMBRANE FUSION PROTEIN PRM1"/>
    <property type="match status" value="1"/>
</dbReference>
<dbReference type="PANTHER" id="PTHR31030:SF1">
    <property type="entry name" value="PLASMA MEMBRANE FUSION PROTEIN PRM1"/>
    <property type="match status" value="1"/>
</dbReference>
<feature type="transmembrane region" description="Helical" evidence="10">
    <location>
        <begin position="612"/>
        <end position="635"/>
    </location>
</feature>
<organism evidence="12 13">
    <name type="scientific">Thelonectria olida</name>
    <dbReference type="NCBI Taxonomy" id="1576542"/>
    <lineage>
        <taxon>Eukaryota</taxon>
        <taxon>Fungi</taxon>
        <taxon>Dikarya</taxon>
        <taxon>Ascomycota</taxon>
        <taxon>Pezizomycotina</taxon>
        <taxon>Sordariomycetes</taxon>
        <taxon>Hypocreomycetidae</taxon>
        <taxon>Hypocreales</taxon>
        <taxon>Nectriaceae</taxon>
        <taxon>Thelonectria</taxon>
    </lineage>
</organism>
<feature type="transmembrane region" description="Helical" evidence="10">
    <location>
        <begin position="63"/>
        <end position="81"/>
    </location>
</feature>
<reference evidence="12 13" key="1">
    <citation type="journal article" date="2021" name="Nat. Commun.">
        <title>Genetic determinants of endophytism in the Arabidopsis root mycobiome.</title>
        <authorList>
            <person name="Mesny F."/>
            <person name="Miyauchi S."/>
            <person name="Thiergart T."/>
            <person name="Pickel B."/>
            <person name="Atanasova L."/>
            <person name="Karlsson M."/>
            <person name="Huettel B."/>
            <person name="Barry K.W."/>
            <person name="Haridas S."/>
            <person name="Chen C."/>
            <person name="Bauer D."/>
            <person name="Andreopoulos W."/>
            <person name="Pangilinan J."/>
            <person name="LaButti K."/>
            <person name="Riley R."/>
            <person name="Lipzen A."/>
            <person name="Clum A."/>
            <person name="Drula E."/>
            <person name="Henrissat B."/>
            <person name="Kohler A."/>
            <person name="Grigoriev I.V."/>
            <person name="Martin F.M."/>
            <person name="Hacquard S."/>
        </authorList>
    </citation>
    <scope>NUCLEOTIDE SEQUENCE [LARGE SCALE GENOMIC DNA]</scope>
    <source>
        <strain evidence="12 13">MPI-CAGE-CH-0241</strain>
    </source>
</reference>
<feature type="transmembrane region" description="Helical" evidence="10">
    <location>
        <begin position="147"/>
        <end position="166"/>
    </location>
</feature>
<comment type="similarity">
    <text evidence="3 10">Belongs to the PRM1 family.</text>
</comment>
<sequence>MLFSSRKTDEKGAYPAVPDTLRSESVAINDLNRTQEARADTAPTYTPYLSLRSRLSQVWMNRWTILLLLVLIRVLILIASLNDNVGDAKTKALSACTKVEDIGSAMASMPHYLSVGVNEMAASGIEKSVEAMVYVLEMILKGVEAMIIFYINFLTATYTCLIAALVHGSLDVVANVTEDATDAFNKIIDKVVSEIDDIASDLTSGIEKVTSAIEDSVFGSVVPKFPTVNFTEPVNNLKNFELDADDFVKDVRQLNDDLPSFKEIQNLTAEAVSVPFDLVRSLIDEEFGNYKFDRDSFAIAKKQQLSFCSDNDTLNQFFTKLFELIHKAKTIFLAVLIVLAVLAIIPMALFEIARWKRERHHAQLMSENAYDPMDVVYIASRSTTASFGIKIASRFKGKKQILVRWCVAYATSPIALFVLSLAIAGFFSCFCQWLLIRAMKEEVPALTQEVGAFADDVVKTLQNVSAEWATDANSVITDLNNDINSNVLGYVSNATDAVNDTLTTFMDTMNDGLDEVFNGTILLDPIKTVVYCTIGNKVENLQKGLTWVHEHAKVSFPLFDDDTFSAGANSSISGDSDLNTFLSSPSSVTTDEVSGAVESVITWLHNNLIQDALISTGLLLLYCIVVLLGVTRTLAGMATPDKGRAEGGTRYTEDEQPQPTPRVAHDPFGDQHGTSFPRFGSSSGDEGPYSTAPGGGDDRVMSGAKGQHTTQVAGHQRSSSYGHFETDVKH</sequence>
<dbReference type="OrthoDB" id="5356111at2759"/>
<keyword evidence="8 10" id="KW-0472">Membrane</keyword>
<evidence type="ECO:0000256" key="1">
    <source>
        <dbReference type="ARBA" id="ARBA00002512"/>
    </source>
</evidence>
<dbReference type="AlphaFoldDB" id="A0A9P9ANY5"/>
<keyword evidence="4 10" id="KW-1003">Cell membrane</keyword>
<comment type="caution">
    <text evidence="12">The sequence shown here is derived from an EMBL/GenBank/DDBJ whole genome shotgun (WGS) entry which is preliminary data.</text>
</comment>
<dbReference type="InterPro" id="IPR026777">
    <property type="entry name" value="PRM1"/>
</dbReference>
<feature type="transmembrane region" description="Helical" evidence="10">
    <location>
        <begin position="414"/>
        <end position="435"/>
    </location>
</feature>
<evidence type="ECO:0000313" key="13">
    <source>
        <dbReference type="Proteomes" id="UP000777438"/>
    </source>
</evidence>
<evidence type="ECO:0000256" key="11">
    <source>
        <dbReference type="SAM" id="MobiDB-lite"/>
    </source>
</evidence>
<keyword evidence="5 10" id="KW-0812">Transmembrane</keyword>
<feature type="transmembrane region" description="Helical" evidence="10">
    <location>
        <begin position="330"/>
        <end position="355"/>
    </location>
</feature>
<accession>A0A9P9ANY5</accession>
<evidence type="ECO:0000256" key="6">
    <source>
        <dbReference type="ARBA" id="ARBA00022971"/>
    </source>
</evidence>
<keyword evidence="9" id="KW-0325">Glycoprotein</keyword>
<protein>
    <recommendedName>
        <fullName evidence="10">Plasma membrane fusion protein PRM1</fullName>
    </recommendedName>
</protein>
<feature type="compositionally biased region" description="Basic and acidic residues" evidence="11">
    <location>
        <begin position="641"/>
        <end position="653"/>
    </location>
</feature>
<evidence type="ECO:0000256" key="7">
    <source>
        <dbReference type="ARBA" id="ARBA00022989"/>
    </source>
</evidence>
<keyword evidence="6 10" id="KW-0184">Conjugation</keyword>
<dbReference type="GO" id="GO:0005886">
    <property type="term" value="C:plasma membrane"/>
    <property type="evidence" value="ECO:0007669"/>
    <property type="project" value="UniProtKB-SubCell"/>
</dbReference>